<dbReference type="GO" id="GO:0005634">
    <property type="term" value="C:nucleus"/>
    <property type="evidence" value="ECO:0007669"/>
    <property type="project" value="UniProtKB-SubCell"/>
</dbReference>
<protein>
    <submittedName>
        <fullName evidence="9">Zinc finger protein 615</fullName>
    </submittedName>
</protein>
<sequence length="222" mass="23791">MTAPGTIESCEAGGGCRVSISISVTPLTADGISVQKHRADPKDTKTEPPCCQLYSENRIKCSRLRSCTGRHAVTQHGVATGIADISRCGRGLQLGGVAAPGPRAEGPVQGRDVGDLQPPGLSHTSEKPYMCSECGKGFAVKSRLIVHQGIHTGEKPYLCNVCGKGFPAKSKQIAHQRIHTGEKPYICSECGKGFTEKFNLIRHQRKHTGEKPFVVYVEKASP</sequence>
<dbReference type="PROSITE" id="PS00028">
    <property type="entry name" value="ZINC_FINGER_C2H2_1"/>
    <property type="match status" value="3"/>
</dbReference>
<evidence type="ECO:0000256" key="5">
    <source>
        <dbReference type="ARBA" id="ARBA00022833"/>
    </source>
</evidence>
<reference evidence="9 10" key="1">
    <citation type="journal article" date="2013" name="Nat. Commun.">
        <title>Genome analysis reveals insights into physiology and longevity of the Brandt's bat Myotis brandtii.</title>
        <authorList>
            <person name="Seim I."/>
            <person name="Fang X."/>
            <person name="Xiong Z."/>
            <person name="Lobanov A.V."/>
            <person name="Huang Z."/>
            <person name="Ma S."/>
            <person name="Feng Y."/>
            <person name="Turanov A.A."/>
            <person name="Zhu Y."/>
            <person name="Lenz T.L."/>
            <person name="Gerashchenko M.V."/>
            <person name="Fan D."/>
            <person name="Hee Yim S."/>
            <person name="Yao X."/>
            <person name="Jordan D."/>
            <person name="Xiong Y."/>
            <person name="Ma Y."/>
            <person name="Lyapunov A.N."/>
            <person name="Chen G."/>
            <person name="Kulakova O.I."/>
            <person name="Sun Y."/>
            <person name="Lee S.G."/>
            <person name="Bronson R.T."/>
            <person name="Moskalev A.A."/>
            <person name="Sunyaev S.R."/>
            <person name="Zhang G."/>
            <person name="Krogh A."/>
            <person name="Wang J."/>
            <person name="Gladyshev V.N."/>
        </authorList>
    </citation>
    <scope>NUCLEOTIDE SEQUENCE [LARGE SCALE GENOMIC DNA]</scope>
</reference>
<keyword evidence="3" id="KW-0677">Repeat</keyword>
<keyword evidence="6" id="KW-0539">Nucleus</keyword>
<dbReference type="GO" id="GO:0008270">
    <property type="term" value="F:zinc ion binding"/>
    <property type="evidence" value="ECO:0007669"/>
    <property type="project" value="UniProtKB-KW"/>
</dbReference>
<dbReference type="PANTHER" id="PTHR23226:SF397">
    <property type="entry name" value="C2H2-TYPE DOMAIN-CONTAINING PROTEIN"/>
    <property type="match status" value="1"/>
</dbReference>
<dbReference type="InterPro" id="IPR013087">
    <property type="entry name" value="Znf_C2H2_type"/>
</dbReference>
<evidence type="ECO:0000256" key="4">
    <source>
        <dbReference type="ARBA" id="ARBA00022771"/>
    </source>
</evidence>
<evidence type="ECO:0000313" key="10">
    <source>
        <dbReference type="Proteomes" id="UP000052978"/>
    </source>
</evidence>
<proteinExistence type="predicted"/>
<dbReference type="EMBL" id="KE164294">
    <property type="protein sequence ID" value="EPQ16731.1"/>
    <property type="molecule type" value="Genomic_DNA"/>
</dbReference>
<dbReference type="SUPFAM" id="SSF57667">
    <property type="entry name" value="beta-beta-alpha zinc fingers"/>
    <property type="match status" value="2"/>
</dbReference>
<dbReference type="SMART" id="SM00355">
    <property type="entry name" value="ZnF_C2H2"/>
    <property type="match status" value="3"/>
</dbReference>
<evidence type="ECO:0000256" key="6">
    <source>
        <dbReference type="ARBA" id="ARBA00023242"/>
    </source>
</evidence>
<accession>S7NHC7</accession>
<dbReference type="Pfam" id="PF00096">
    <property type="entry name" value="zf-C2H2"/>
    <property type="match status" value="3"/>
</dbReference>
<keyword evidence="4 7" id="KW-0863">Zinc-finger</keyword>
<feature type="domain" description="C2H2-type" evidence="8">
    <location>
        <begin position="129"/>
        <end position="156"/>
    </location>
</feature>
<feature type="domain" description="C2H2-type" evidence="8">
    <location>
        <begin position="157"/>
        <end position="184"/>
    </location>
</feature>
<evidence type="ECO:0000259" key="8">
    <source>
        <dbReference type="PROSITE" id="PS50157"/>
    </source>
</evidence>
<evidence type="ECO:0000256" key="7">
    <source>
        <dbReference type="PROSITE-ProRule" id="PRU00042"/>
    </source>
</evidence>
<name>S7NHC7_MYOBR</name>
<evidence type="ECO:0000313" key="9">
    <source>
        <dbReference type="EMBL" id="EPQ16731.1"/>
    </source>
</evidence>
<dbReference type="InterPro" id="IPR036236">
    <property type="entry name" value="Znf_C2H2_sf"/>
</dbReference>
<dbReference type="FunFam" id="3.30.160.60:FF:002343">
    <property type="entry name" value="Zinc finger protein 33A"/>
    <property type="match status" value="1"/>
</dbReference>
<dbReference type="Gene3D" id="3.30.160.60">
    <property type="entry name" value="Classic Zinc Finger"/>
    <property type="match status" value="3"/>
</dbReference>
<keyword evidence="2" id="KW-0479">Metal-binding</keyword>
<organism evidence="9 10">
    <name type="scientific">Myotis brandtii</name>
    <name type="common">Brandt's bat</name>
    <dbReference type="NCBI Taxonomy" id="109478"/>
    <lineage>
        <taxon>Eukaryota</taxon>
        <taxon>Metazoa</taxon>
        <taxon>Chordata</taxon>
        <taxon>Craniata</taxon>
        <taxon>Vertebrata</taxon>
        <taxon>Euteleostomi</taxon>
        <taxon>Mammalia</taxon>
        <taxon>Eutheria</taxon>
        <taxon>Laurasiatheria</taxon>
        <taxon>Chiroptera</taxon>
        <taxon>Yangochiroptera</taxon>
        <taxon>Vespertilionidae</taxon>
        <taxon>Myotis</taxon>
    </lineage>
</organism>
<evidence type="ECO:0000256" key="2">
    <source>
        <dbReference type="ARBA" id="ARBA00022723"/>
    </source>
</evidence>
<feature type="domain" description="C2H2-type" evidence="8">
    <location>
        <begin position="185"/>
        <end position="212"/>
    </location>
</feature>
<comment type="subcellular location">
    <subcellularLocation>
        <location evidence="1">Nucleus</location>
    </subcellularLocation>
</comment>
<dbReference type="GO" id="GO:0000978">
    <property type="term" value="F:RNA polymerase II cis-regulatory region sequence-specific DNA binding"/>
    <property type="evidence" value="ECO:0007669"/>
    <property type="project" value="TreeGrafter"/>
</dbReference>
<keyword evidence="5" id="KW-0862">Zinc</keyword>
<evidence type="ECO:0000256" key="1">
    <source>
        <dbReference type="ARBA" id="ARBA00004123"/>
    </source>
</evidence>
<dbReference type="Proteomes" id="UP000052978">
    <property type="component" value="Unassembled WGS sequence"/>
</dbReference>
<keyword evidence="10" id="KW-1185">Reference proteome</keyword>
<gene>
    <name evidence="9" type="ORF">D623_10004566</name>
</gene>
<dbReference type="PANTHER" id="PTHR23226">
    <property type="entry name" value="ZINC FINGER AND SCAN DOMAIN-CONTAINING"/>
    <property type="match status" value="1"/>
</dbReference>
<dbReference type="FunFam" id="3.30.160.60:FF:000478">
    <property type="entry name" value="Zinc finger protein 133"/>
    <property type="match status" value="1"/>
</dbReference>
<dbReference type="GO" id="GO:0000981">
    <property type="term" value="F:DNA-binding transcription factor activity, RNA polymerase II-specific"/>
    <property type="evidence" value="ECO:0007669"/>
    <property type="project" value="TreeGrafter"/>
</dbReference>
<dbReference type="FunFam" id="3.30.160.60:FF:000295">
    <property type="entry name" value="zinc finger protein 19"/>
    <property type="match status" value="1"/>
</dbReference>
<dbReference type="AlphaFoldDB" id="S7NHC7"/>
<dbReference type="PROSITE" id="PS50157">
    <property type="entry name" value="ZINC_FINGER_C2H2_2"/>
    <property type="match status" value="3"/>
</dbReference>
<evidence type="ECO:0000256" key="3">
    <source>
        <dbReference type="ARBA" id="ARBA00022737"/>
    </source>
</evidence>